<dbReference type="InterPro" id="IPR006683">
    <property type="entry name" value="Thioestr_dom"/>
</dbReference>
<dbReference type="SUPFAM" id="SSF54637">
    <property type="entry name" value="Thioesterase/thiol ester dehydrase-isomerase"/>
    <property type="match status" value="1"/>
</dbReference>
<name>A0A545TSQ4_9GAMM</name>
<dbReference type="PANTHER" id="PTHR42856">
    <property type="entry name" value="ACYL-COENZYME A THIOESTERASE PAAI"/>
    <property type="match status" value="1"/>
</dbReference>
<proteinExistence type="predicted"/>
<evidence type="ECO:0000259" key="2">
    <source>
        <dbReference type="Pfam" id="PF03061"/>
    </source>
</evidence>
<comment type="caution">
    <text evidence="3">The sequence shown here is derived from an EMBL/GenBank/DDBJ whole genome shotgun (WGS) entry which is preliminary data.</text>
</comment>
<dbReference type="GO" id="GO:0016289">
    <property type="term" value="F:acyl-CoA hydrolase activity"/>
    <property type="evidence" value="ECO:0007669"/>
    <property type="project" value="TreeGrafter"/>
</dbReference>
<reference evidence="3 4" key="1">
    <citation type="submission" date="2019-07" db="EMBL/GenBank/DDBJ databases">
        <title>Draft genome for Aliikangiella sp. M105.</title>
        <authorList>
            <person name="Wang G."/>
        </authorList>
    </citation>
    <scope>NUCLEOTIDE SEQUENCE [LARGE SCALE GENOMIC DNA]</scope>
    <source>
        <strain evidence="3 4">M105</strain>
    </source>
</reference>
<dbReference type="PANTHER" id="PTHR42856:SF1">
    <property type="entry name" value="ACYL-COENZYME A THIOESTERASE PAAI"/>
    <property type="match status" value="1"/>
</dbReference>
<organism evidence="3 4">
    <name type="scientific">Aliikangiella coralliicola</name>
    <dbReference type="NCBI Taxonomy" id="2592383"/>
    <lineage>
        <taxon>Bacteria</taxon>
        <taxon>Pseudomonadati</taxon>
        <taxon>Pseudomonadota</taxon>
        <taxon>Gammaproteobacteria</taxon>
        <taxon>Oceanospirillales</taxon>
        <taxon>Pleioneaceae</taxon>
        <taxon>Aliikangiella</taxon>
    </lineage>
</organism>
<keyword evidence="1" id="KW-0378">Hydrolase</keyword>
<dbReference type="EMBL" id="VIKS01000018">
    <property type="protein sequence ID" value="TQV80253.1"/>
    <property type="molecule type" value="Genomic_DNA"/>
</dbReference>
<dbReference type="AlphaFoldDB" id="A0A545TSQ4"/>
<keyword evidence="4" id="KW-1185">Reference proteome</keyword>
<evidence type="ECO:0000313" key="3">
    <source>
        <dbReference type="EMBL" id="TQV80253.1"/>
    </source>
</evidence>
<dbReference type="Gene3D" id="3.10.129.10">
    <property type="entry name" value="Hotdog Thioesterase"/>
    <property type="match status" value="1"/>
</dbReference>
<evidence type="ECO:0000313" key="4">
    <source>
        <dbReference type="Proteomes" id="UP000315439"/>
    </source>
</evidence>
<dbReference type="Proteomes" id="UP000315439">
    <property type="component" value="Unassembled WGS sequence"/>
</dbReference>
<dbReference type="CDD" id="cd03443">
    <property type="entry name" value="PaaI_thioesterase"/>
    <property type="match status" value="1"/>
</dbReference>
<dbReference type="OrthoDB" id="32575at2"/>
<dbReference type="NCBIfam" id="TIGR00369">
    <property type="entry name" value="unchar_dom_1"/>
    <property type="match status" value="1"/>
</dbReference>
<dbReference type="InterPro" id="IPR029069">
    <property type="entry name" value="HotDog_dom_sf"/>
</dbReference>
<dbReference type="InterPro" id="IPR003736">
    <property type="entry name" value="PAAI_dom"/>
</dbReference>
<evidence type="ECO:0000256" key="1">
    <source>
        <dbReference type="ARBA" id="ARBA00022801"/>
    </source>
</evidence>
<accession>A0A545TSQ4</accession>
<sequence>MTTASQLLANDPASKMLGIELTDIDDGSCSVFMLVQENMTNGYDICHGGFVYTLADTASAFAGAMEGETVLSSSNQIDYLLPAKLGDELTAKASINCISGRRLFCDVSVTNQHGKAVALMRSQLISKNTTA</sequence>
<feature type="domain" description="Thioesterase" evidence="2">
    <location>
        <begin position="45"/>
        <end position="117"/>
    </location>
</feature>
<dbReference type="InterPro" id="IPR052723">
    <property type="entry name" value="Acyl-CoA_thioesterase_PaaI"/>
</dbReference>
<gene>
    <name evidence="3" type="ORF">FLL46_26415</name>
</gene>
<protein>
    <submittedName>
        <fullName evidence="3">Hotdog fold thioesterase</fullName>
    </submittedName>
</protein>
<dbReference type="RefSeq" id="WP_142935364.1">
    <property type="nucleotide sequence ID" value="NZ_ML660174.1"/>
</dbReference>
<dbReference type="Pfam" id="PF03061">
    <property type="entry name" value="4HBT"/>
    <property type="match status" value="1"/>
</dbReference>